<dbReference type="WBParaSite" id="PDA_v2.g26476.t1">
    <property type="protein sequence ID" value="PDA_v2.g26476.t1"/>
    <property type="gene ID" value="PDA_v2.g26476"/>
</dbReference>
<dbReference type="SUPFAM" id="SSF54695">
    <property type="entry name" value="POZ domain"/>
    <property type="match status" value="1"/>
</dbReference>
<dbReference type="InterPro" id="IPR011333">
    <property type="entry name" value="SKP1/BTB/POZ_sf"/>
</dbReference>
<dbReference type="CDD" id="cd18186">
    <property type="entry name" value="BTB_POZ_ZBTB_KLHL-like"/>
    <property type="match status" value="1"/>
</dbReference>
<evidence type="ECO:0000313" key="3">
    <source>
        <dbReference type="WBParaSite" id="PDA_v2.g26476.t1"/>
    </source>
</evidence>
<organism evidence="2 3">
    <name type="scientific">Panagrolaimus davidi</name>
    <dbReference type="NCBI Taxonomy" id="227884"/>
    <lineage>
        <taxon>Eukaryota</taxon>
        <taxon>Metazoa</taxon>
        <taxon>Ecdysozoa</taxon>
        <taxon>Nematoda</taxon>
        <taxon>Chromadorea</taxon>
        <taxon>Rhabditida</taxon>
        <taxon>Tylenchina</taxon>
        <taxon>Panagrolaimomorpha</taxon>
        <taxon>Panagrolaimoidea</taxon>
        <taxon>Panagrolaimidae</taxon>
        <taxon>Panagrolaimus</taxon>
    </lineage>
</organism>
<feature type="domain" description="BTB" evidence="1">
    <location>
        <begin position="156"/>
        <end position="216"/>
    </location>
</feature>
<reference evidence="3" key="1">
    <citation type="submission" date="2022-11" db="UniProtKB">
        <authorList>
            <consortium name="WormBaseParasite"/>
        </authorList>
    </citation>
    <scope>IDENTIFICATION</scope>
</reference>
<dbReference type="Proteomes" id="UP000887578">
    <property type="component" value="Unplaced"/>
</dbReference>
<dbReference type="SUPFAM" id="SSF49599">
    <property type="entry name" value="TRAF domain-like"/>
    <property type="match status" value="1"/>
</dbReference>
<dbReference type="SMART" id="SM00225">
    <property type="entry name" value="BTB"/>
    <property type="match status" value="1"/>
</dbReference>
<accession>A0A914Q514</accession>
<proteinExistence type="predicted"/>
<evidence type="ECO:0000313" key="2">
    <source>
        <dbReference type="Proteomes" id="UP000887578"/>
    </source>
</evidence>
<protein>
    <submittedName>
        <fullName evidence="3">BTB domain-containing protein</fullName>
    </submittedName>
</protein>
<dbReference type="Gene3D" id="3.30.710.10">
    <property type="entry name" value="Potassium Channel Kv1.1, Chain A"/>
    <property type="match status" value="1"/>
</dbReference>
<dbReference type="Pfam" id="PF00651">
    <property type="entry name" value="BTB"/>
    <property type="match status" value="1"/>
</dbReference>
<dbReference type="PROSITE" id="PS50097">
    <property type="entry name" value="BTB"/>
    <property type="match status" value="1"/>
</dbReference>
<keyword evidence="2" id="KW-1185">Reference proteome</keyword>
<dbReference type="InterPro" id="IPR000210">
    <property type="entry name" value="BTB/POZ_dom"/>
</dbReference>
<sequence>MECEIATDWIIDEKDLREVGEDKWIDSKTIQTTIPGVEYNITAFPNDDTDGEHEVAFSLYVKTKVPITGTFTFSIPSANFSQTLTFSFNDNKSSNADINSCGETFTTRQLFFDPKNRFFINGKLTLKLRGTIKCDDDNGIKSGDTVGQLLYAKGDKDFTIEVDGKVIKAHKFILRQHSPKFAAMFDSGMKEAIQNKVKIEDFSFDIVEEAIKICYDCGWEVEYFSVDELLRLLKFSDVYDIAYVKAYAESYLADEITENNVCRLANAAIEFRAEKLQLSCINSLIKYLKNATAVADFDSLDVAFKAEIATKAFCHVI</sequence>
<dbReference type="AlphaFoldDB" id="A0A914Q514"/>
<dbReference type="PANTHER" id="PTHR24413">
    <property type="entry name" value="SPECKLE-TYPE POZ PROTEIN"/>
    <property type="match status" value="1"/>
</dbReference>
<evidence type="ECO:0000259" key="1">
    <source>
        <dbReference type="PROSITE" id="PS50097"/>
    </source>
</evidence>
<name>A0A914Q514_9BILA</name>